<proteinExistence type="predicted"/>
<gene>
    <name evidence="1" type="ORF">NB037_08995</name>
</gene>
<dbReference type="EMBL" id="JAMRYM010000030">
    <property type="protein sequence ID" value="MCM6762550.1"/>
    <property type="molecule type" value="Genomic_DNA"/>
</dbReference>
<reference evidence="1" key="1">
    <citation type="submission" date="2022-06" db="EMBL/GenBank/DDBJ databases">
        <title>Whole genome shotgun sequencing (WGS) of Rathayibacter sp. ZW T2_19, isolated from stored onions (Allium cepa).</title>
        <authorList>
            <person name="Stoll D.A."/>
            <person name="Huch M."/>
        </authorList>
    </citation>
    <scope>NUCLEOTIDE SEQUENCE</scope>
    <source>
        <strain evidence="1">ZW T2_19</strain>
    </source>
</reference>
<keyword evidence="2" id="KW-1185">Reference proteome</keyword>
<evidence type="ECO:0000313" key="1">
    <source>
        <dbReference type="EMBL" id="MCM6762550.1"/>
    </source>
</evidence>
<name>A0A9X2IRQ6_9MICO</name>
<dbReference type="Proteomes" id="UP001155240">
    <property type="component" value="Unassembled WGS sequence"/>
</dbReference>
<protein>
    <submittedName>
        <fullName evidence="1">Uncharacterized protein</fullName>
    </submittedName>
</protein>
<sequence>MFERPTVPGTPGRVADRRNGSAMMAVIDETALVSTDGEGVPVALDWRGGRYRVTDRPTVWTCTSAWWAPLEPFPPTFGRRPVSIGGWRFQATHVETGGSFVLDVVASTEPCWSVVRVYE</sequence>
<organism evidence="1 2">
    <name type="scientific">Rathayibacter rubneri</name>
    <dbReference type="NCBI Taxonomy" id="2950106"/>
    <lineage>
        <taxon>Bacteria</taxon>
        <taxon>Bacillati</taxon>
        <taxon>Actinomycetota</taxon>
        <taxon>Actinomycetes</taxon>
        <taxon>Micrococcales</taxon>
        <taxon>Microbacteriaceae</taxon>
        <taxon>Rathayibacter</taxon>
    </lineage>
</organism>
<comment type="caution">
    <text evidence="1">The sequence shown here is derived from an EMBL/GenBank/DDBJ whole genome shotgun (WGS) entry which is preliminary data.</text>
</comment>
<evidence type="ECO:0000313" key="2">
    <source>
        <dbReference type="Proteomes" id="UP001155240"/>
    </source>
</evidence>
<dbReference type="AlphaFoldDB" id="A0A9X2IRQ6"/>
<accession>A0A9X2IRQ6</accession>
<dbReference type="RefSeq" id="WP_251945263.1">
    <property type="nucleotide sequence ID" value="NZ_JAMRYM010000030.1"/>
</dbReference>